<dbReference type="InterPro" id="IPR012373">
    <property type="entry name" value="Ferrdict_sens_TM"/>
</dbReference>
<dbReference type="STRING" id="288992.SAMN04488522_104709"/>
<dbReference type="GO" id="GO:0016989">
    <property type="term" value="F:sigma factor antagonist activity"/>
    <property type="evidence" value="ECO:0007669"/>
    <property type="project" value="TreeGrafter"/>
</dbReference>
<dbReference type="InterPro" id="IPR006860">
    <property type="entry name" value="FecR"/>
</dbReference>
<dbReference type="AlphaFoldDB" id="A0A1M5HL52"/>
<dbReference type="Pfam" id="PF16344">
    <property type="entry name" value="FecR_C"/>
    <property type="match status" value="1"/>
</dbReference>
<feature type="domain" description="Protein FecR C-terminal" evidence="3">
    <location>
        <begin position="309"/>
        <end position="376"/>
    </location>
</feature>
<dbReference type="PANTHER" id="PTHR30273:SF2">
    <property type="entry name" value="PROTEIN FECR"/>
    <property type="match status" value="1"/>
</dbReference>
<evidence type="ECO:0000259" key="3">
    <source>
        <dbReference type="Pfam" id="PF16344"/>
    </source>
</evidence>
<accession>A0A1M5HL52</accession>
<keyword evidence="5" id="KW-1185">Reference proteome</keyword>
<dbReference type="EMBL" id="FQUQ01000004">
    <property type="protein sequence ID" value="SHG16683.1"/>
    <property type="molecule type" value="Genomic_DNA"/>
</dbReference>
<evidence type="ECO:0000256" key="1">
    <source>
        <dbReference type="SAM" id="Phobius"/>
    </source>
</evidence>
<keyword evidence="1" id="KW-0812">Transmembrane</keyword>
<dbReference type="PIRSF" id="PIRSF018266">
    <property type="entry name" value="FecR"/>
    <property type="match status" value="1"/>
</dbReference>
<dbReference type="Gene3D" id="3.55.50.30">
    <property type="match status" value="1"/>
</dbReference>
<keyword evidence="1" id="KW-0472">Membrane</keyword>
<gene>
    <name evidence="4" type="ORF">SAMN04488522_104709</name>
</gene>
<organism evidence="4 5">
    <name type="scientific">Pedobacter caeni</name>
    <dbReference type="NCBI Taxonomy" id="288992"/>
    <lineage>
        <taxon>Bacteria</taxon>
        <taxon>Pseudomonadati</taxon>
        <taxon>Bacteroidota</taxon>
        <taxon>Sphingobacteriia</taxon>
        <taxon>Sphingobacteriales</taxon>
        <taxon>Sphingobacteriaceae</taxon>
        <taxon>Pedobacter</taxon>
    </lineage>
</organism>
<sequence length="378" mass="42113">MRKIDLDDLLNKYHHDNCSPEELALLETWYAQNTHPDCDIAEQRLLNIKDEVWTNLKPDAVFNQRRLWTRISAAAIVLISLSVGILFYFKGNTKAGSENGQDKFVKNDISPGYNKAYLTLANGKKIVLTDVATGQLAEESGMKISKNAEGQIVYTIESTKSDAAASAGAVNTIETPRGGQYQVLLPDGTKVWLNAASKLTYPVSFVHKDRTVALIGEAYFEVARDASRPFRVKSSGQEIEVLGTHFNVNSYKDETSVKTTLMEGSVRVSSGSGPEIILKPGEQSAASGKNIKVTRVNTEDVLDWRYGNFVFNDENLESILRKVARWYDVEIVYEMEPSEISLLGKVSRSKNISAILNAIEQTEQAHFKIEGRRIIVMK</sequence>
<proteinExistence type="predicted"/>
<dbReference type="PANTHER" id="PTHR30273">
    <property type="entry name" value="PERIPLASMIC SIGNAL SENSOR AND SIGMA FACTOR ACTIVATOR FECR-RELATED"/>
    <property type="match status" value="1"/>
</dbReference>
<dbReference type="InterPro" id="IPR032508">
    <property type="entry name" value="FecR_C"/>
</dbReference>
<dbReference type="RefSeq" id="WP_073233452.1">
    <property type="nucleotide sequence ID" value="NZ_FQUQ01000004.1"/>
</dbReference>
<evidence type="ECO:0000313" key="5">
    <source>
        <dbReference type="Proteomes" id="UP000184287"/>
    </source>
</evidence>
<name>A0A1M5HL52_9SPHI</name>
<dbReference type="Pfam" id="PF04773">
    <property type="entry name" value="FecR"/>
    <property type="match status" value="1"/>
</dbReference>
<dbReference type="OrthoDB" id="1099963at2"/>
<keyword evidence="1" id="KW-1133">Transmembrane helix</keyword>
<protein>
    <submittedName>
        <fullName evidence="4">FecR family protein</fullName>
    </submittedName>
</protein>
<dbReference type="Gene3D" id="2.60.120.1440">
    <property type="match status" value="1"/>
</dbReference>
<dbReference type="Proteomes" id="UP000184287">
    <property type="component" value="Unassembled WGS sequence"/>
</dbReference>
<evidence type="ECO:0000313" key="4">
    <source>
        <dbReference type="EMBL" id="SHG16683.1"/>
    </source>
</evidence>
<reference evidence="5" key="1">
    <citation type="submission" date="2016-11" db="EMBL/GenBank/DDBJ databases">
        <authorList>
            <person name="Varghese N."/>
            <person name="Submissions S."/>
        </authorList>
    </citation>
    <scope>NUCLEOTIDE SEQUENCE [LARGE SCALE GENOMIC DNA]</scope>
    <source>
        <strain evidence="5">DSM 16990</strain>
    </source>
</reference>
<feature type="domain" description="FecR protein" evidence="2">
    <location>
        <begin position="172"/>
        <end position="267"/>
    </location>
</feature>
<dbReference type="FunFam" id="2.60.120.1440:FF:000001">
    <property type="entry name" value="Putative anti-sigma factor"/>
    <property type="match status" value="1"/>
</dbReference>
<evidence type="ECO:0000259" key="2">
    <source>
        <dbReference type="Pfam" id="PF04773"/>
    </source>
</evidence>
<feature type="transmembrane region" description="Helical" evidence="1">
    <location>
        <begin position="67"/>
        <end position="89"/>
    </location>
</feature>